<accession>A0A840P9W9</accession>
<evidence type="ECO:0000313" key="3">
    <source>
        <dbReference type="Proteomes" id="UP000578449"/>
    </source>
</evidence>
<comment type="caution">
    <text evidence="2">The sequence shown here is derived from an EMBL/GenBank/DDBJ whole genome shotgun (WGS) entry which is preliminary data.</text>
</comment>
<protein>
    <submittedName>
        <fullName evidence="2">Uncharacterized protein</fullName>
    </submittedName>
</protein>
<dbReference type="AlphaFoldDB" id="A0A840P9W9"/>
<evidence type="ECO:0000256" key="1">
    <source>
        <dbReference type="SAM" id="MobiDB-lite"/>
    </source>
</evidence>
<feature type="compositionally biased region" description="Basic and acidic residues" evidence="1">
    <location>
        <begin position="14"/>
        <end position="27"/>
    </location>
</feature>
<name>A0A840P9W9_9ACTN</name>
<gene>
    <name evidence="2" type="ORF">HNP84_004385</name>
</gene>
<feature type="region of interest" description="Disordered" evidence="1">
    <location>
        <begin position="1"/>
        <end position="55"/>
    </location>
</feature>
<reference evidence="2 3" key="1">
    <citation type="submission" date="2020-08" db="EMBL/GenBank/DDBJ databases">
        <title>Genomic Encyclopedia of Type Strains, Phase IV (KMG-IV): sequencing the most valuable type-strain genomes for metagenomic binning, comparative biology and taxonomic classification.</title>
        <authorList>
            <person name="Goeker M."/>
        </authorList>
    </citation>
    <scope>NUCLEOTIDE SEQUENCE [LARGE SCALE GENOMIC DNA]</scope>
    <source>
        <strain evidence="2 3">DSM 45615</strain>
    </source>
</reference>
<organism evidence="2 3">
    <name type="scientific">Thermocatellispora tengchongensis</name>
    <dbReference type="NCBI Taxonomy" id="1073253"/>
    <lineage>
        <taxon>Bacteria</taxon>
        <taxon>Bacillati</taxon>
        <taxon>Actinomycetota</taxon>
        <taxon>Actinomycetes</taxon>
        <taxon>Streptosporangiales</taxon>
        <taxon>Streptosporangiaceae</taxon>
        <taxon>Thermocatellispora</taxon>
    </lineage>
</organism>
<keyword evidence="3" id="KW-1185">Reference proteome</keyword>
<proteinExistence type="predicted"/>
<dbReference type="Proteomes" id="UP000578449">
    <property type="component" value="Unassembled WGS sequence"/>
</dbReference>
<sequence length="138" mass="15235">MATPTVPRKRSRKQDKQEHFDVDRAIEPEVPPAQPEPDPAPADQPPDHIQPLQVGGFPKLRTAEELYQWLPRIPGWSIGAIDGRIVMSPSGGLPQARGMTALAGLWPWARERGLQVFVGSINVCYRASSAVLRPSGRR</sequence>
<feature type="compositionally biased region" description="Pro residues" evidence="1">
    <location>
        <begin position="29"/>
        <end position="44"/>
    </location>
</feature>
<dbReference type="EMBL" id="JACHGN010000009">
    <property type="protein sequence ID" value="MBB5134651.1"/>
    <property type="molecule type" value="Genomic_DNA"/>
</dbReference>
<evidence type="ECO:0000313" key="2">
    <source>
        <dbReference type="EMBL" id="MBB5134651.1"/>
    </source>
</evidence>
<dbReference type="RefSeq" id="WP_185051568.1">
    <property type="nucleotide sequence ID" value="NZ_BAABIX010000004.1"/>
</dbReference>